<keyword evidence="4" id="KW-0186">Copper</keyword>
<dbReference type="GO" id="GO:0016491">
    <property type="term" value="F:oxidoreductase activity"/>
    <property type="evidence" value="ECO:0007669"/>
    <property type="project" value="UniProtKB-KW"/>
</dbReference>
<evidence type="ECO:0000256" key="2">
    <source>
        <dbReference type="ARBA" id="ARBA00022723"/>
    </source>
</evidence>
<dbReference type="InterPro" id="IPR001117">
    <property type="entry name" value="Cu-oxidase_2nd"/>
</dbReference>
<feature type="domain" description="Plastocyanin-like" evidence="7">
    <location>
        <begin position="32"/>
        <end position="144"/>
    </location>
</feature>
<evidence type="ECO:0000256" key="1">
    <source>
        <dbReference type="ARBA" id="ARBA00010609"/>
    </source>
</evidence>
<dbReference type="InterPro" id="IPR045087">
    <property type="entry name" value="Cu-oxidase_fam"/>
</dbReference>
<accession>A0A8H7R4S7</accession>
<protein>
    <recommendedName>
        <fullName evidence="10">Laccase</fullName>
    </recommendedName>
</protein>
<gene>
    <name evidence="8" type="ORF">INT47_000198</name>
</gene>
<evidence type="ECO:0000259" key="7">
    <source>
        <dbReference type="Pfam" id="PF07732"/>
    </source>
</evidence>
<dbReference type="PANTHER" id="PTHR11709:SF394">
    <property type="entry name" value="FI03373P-RELATED"/>
    <property type="match status" value="1"/>
</dbReference>
<evidence type="ECO:0000313" key="9">
    <source>
        <dbReference type="Proteomes" id="UP000603453"/>
    </source>
</evidence>
<dbReference type="Pfam" id="PF00394">
    <property type="entry name" value="Cu-oxidase"/>
    <property type="match status" value="1"/>
</dbReference>
<dbReference type="InterPro" id="IPR011707">
    <property type="entry name" value="Cu-oxidase-like_N"/>
</dbReference>
<dbReference type="CDD" id="cd04206">
    <property type="entry name" value="CuRO_1_LCC_like"/>
    <property type="match status" value="1"/>
</dbReference>
<keyword evidence="9" id="KW-1185">Reference proteome</keyword>
<dbReference type="SUPFAM" id="SSF49503">
    <property type="entry name" value="Cupredoxins"/>
    <property type="match status" value="3"/>
</dbReference>
<dbReference type="Gene3D" id="2.60.40.420">
    <property type="entry name" value="Cupredoxins - blue copper proteins"/>
    <property type="match status" value="3"/>
</dbReference>
<evidence type="ECO:0008006" key="10">
    <source>
        <dbReference type="Google" id="ProtNLM"/>
    </source>
</evidence>
<feature type="domain" description="Plastocyanin-like" evidence="5">
    <location>
        <begin position="167"/>
        <end position="324"/>
    </location>
</feature>
<dbReference type="Pfam" id="PF07732">
    <property type="entry name" value="Cu-oxidase_3"/>
    <property type="match status" value="1"/>
</dbReference>
<keyword evidence="2" id="KW-0479">Metal-binding</keyword>
<keyword evidence="3" id="KW-0560">Oxidoreductase</keyword>
<dbReference type="InterPro" id="IPR008972">
    <property type="entry name" value="Cupredoxin"/>
</dbReference>
<dbReference type="CDD" id="cd04205">
    <property type="entry name" value="CuRO_2_LCC_like"/>
    <property type="match status" value="1"/>
</dbReference>
<evidence type="ECO:0000256" key="4">
    <source>
        <dbReference type="ARBA" id="ARBA00023008"/>
    </source>
</evidence>
<evidence type="ECO:0000256" key="3">
    <source>
        <dbReference type="ARBA" id="ARBA00023002"/>
    </source>
</evidence>
<comment type="caution">
    <text evidence="8">The sequence shown here is derived from an EMBL/GenBank/DDBJ whole genome shotgun (WGS) entry which is preliminary data.</text>
</comment>
<name>A0A8H7R4S7_9FUNG</name>
<feature type="domain" description="Plastocyanin-like" evidence="6">
    <location>
        <begin position="435"/>
        <end position="510"/>
    </location>
</feature>
<dbReference type="EMBL" id="JAEPRD010000053">
    <property type="protein sequence ID" value="KAG2203278.1"/>
    <property type="molecule type" value="Genomic_DNA"/>
</dbReference>
<evidence type="ECO:0000313" key="8">
    <source>
        <dbReference type="EMBL" id="KAG2203278.1"/>
    </source>
</evidence>
<organism evidence="8 9">
    <name type="scientific">Mucor saturninus</name>
    <dbReference type="NCBI Taxonomy" id="64648"/>
    <lineage>
        <taxon>Eukaryota</taxon>
        <taxon>Fungi</taxon>
        <taxon>Fungi incertae sedis</taxon>
        <taxon>Mucoromycota</taxon>
        <taxon>Mucoromycotina</taxon>
        <taxon>Mucoromycetes</taxon>
        <taxon>Mucorales</taxon>
        <taxon>Mucorineae</taxon>
        <taxon>Mucoraceae</taxon>
        <taxon>Mucor</taxon>
    </lineage>
</organism>
<dbReference type="Pfam" id="PF07731">
    <property type="entry name" value="Cu-oxidase_2"/>
    <property type="match status" value="1"/>
</dbReference>
<dbReference type="Proteomes" id="UP000603453">
    <property type="component" value="Unassembled WGS sequence"/>
</dbReference>
<dbReference type="OrthoDB" id="2121828at2759"/>
<dbReference type="InterPro" id="IPR011706">
    <property type="entry name" value="Cu-oxidase_C"/>
</dbReference>
<evidence type="ECO:0000259" key="5">
    <source>
        <dbReference type="Pfam" id="PF00394"/>
    </source>
</evidence>
<dbReference type="AlphaFoldDB" id="A0A8H7R4S7"/>
<evidence type="ECO:0000259" key="6">
    <source>
        <dbReference type="Pfam" id="PF07731"/>
    </source>
</evidence>
<comment type="similarity">
    <text evidence="1">Belongs to the multicopper oxidase family.</text>
</comment>
<sequence>MVVNIFALEQDGSTRGSVKSFELNLSLEYLNPDCYNTSFAVMVVNNQFPAPALHVVKNDVVRFIIRNSDAANNQSSSIHIHGIRQYGTTFSDGVAAITQLAIAPGQEFIQEFQVLNQSGTYFYHAHVGVQDDTITGPFIVHEDQDSFSAATELMTPVTEGIYTYDEERILQWTEFWHQSGYDREKYYTGSSFINDNGPDSVLLNGRTVYNSSASQNDCECAGFSYINVEPNKIYRFRFIGALTFRILGIFIQDHNMTLMEIDGEYVAPYNLKYLEIGAGQRMSVLVKTGNYPAGSLFPIASNFRWRINAAGFTENGYGYLRYVNATTPTTTIIMDKPIIANFPANIFPAIDIPGWVLRDVKPLVSTERDIMILNRTADRTIKLFMQQVTELDNTTRFRNNDRMHVPWGNSSSSLLEQVIANSLGTIGTLDVTDGFSLSHQTYPVNFGEVIDFVFQNSFNGGGVCVAHPWHTHGHSHYLISEGEGDYLHETDKDVRSFADPLLKDVSIAYPAIVNGSIGCGWTKVRILAVTLPRYQLVN</sequence>
<proteinExistence type="inferred from homology"/>
<reference evidence="8" key="1">
    <citation type="submission" date="2020-12" db="EMBL/GenBank/DDBJ databases">
        <title>Metabolic potential, ecology and presence of endohyphal bacteria is reflected in genomic diversity of Mucoromycotina.</title>
        <authorList>
            <person name="Muszewska A."/>
            <person name="Okrasinska A."/>
            <person name="Steczkiewicz K."/>
            <person name="Drgas O."/>
            <person name="Orlowska M."/>
            <person name="Perlinska-Lenart U."/>
            <person name="Aleksandrzak-Piekarczyk T."/>
            <person name="Szatraj K."/>
            <person name="Zielenkiewicz U."/>
            <person name="Pilsyk S."/>
            <person name="Malc E."/>
            <person name="Mieczkowski P."/>
            <person name="Kruszewska J.S."/>
            <person name="Biernat P."/>
            <person name="Pawlowska J."/>
        </authorList>
    </citation>
    <scope>NUCLEOTIDE SEQUENCE</scope>
    <source>
        <strain evidence="8">WA0000017839</strain>
    </source>
</reference>
<dbReference type="PANTHER" id="PTHR11709">
    <property type="entry name" value="MULTI-COPPER OXIDASE"/>
    <property type="match status" value="1"/>
</dbReference>
<dbReference type="GO" id="GO:0005507">
    <property type="term" value="F:copper ion binding"/>
    <property type="evidence" value="ECO:0007669"/>
    <property type="project" value="InterPro"/>
</dbReference>